<evidence type="ECO:0000256" key="5">
    <source>
        <dbReference type="ARBA" id="ARBA00022989"/>
    </source>
</evidence>
<dbReference type="InterPro" id="IPR049278">
    <property type="entry name" value="MS_channel_C"/>
</dbReference>
<feature type="region of interest" description="Disordered" evidence="8">
    <location>
        <begin position="536"/>
        <end position="562"/>
    </location>
</feature>
<feature type="domain" description="Mechanosensitive ion channel MscS" evidence="10">
    <location>
        <begin position="367"/>
        <end position="434"/>
    </location>
</feature>
<evidence type="ECO:0000256" key="7">
    <source>
        <dbReference type="RuleBase" id="RU369025"/>
    </source>
</evidence>
<organism evidence="13 14">
    <name type="scientific">Aliivibrio finisterrensis</name>
    <dbReference type="NCBI Taxonomy" id="511998"/>
    <lineage>
        <taxon>Bacteria</taxon>
        <taxon>Pseudomonadati</taxon>
        <taxon>Pseudomonadota</taxon>
        <taxon>Gammaproteobacteria</taxon>
        <taxon>Vibrionales</taxon>
        <taxon>Vibrionaceae</taxon>
        <taxon>Aliivibrio</taxon>
    </lineage>
</organism>
<evidence type="ECO:0000313" key="13">
    <source>
        <dbReference type="EMBL" id="KAB2823620.1"/>
    </source>
</evidence>
<evidence type="ECO:0000259" key="12">
    <source>
        <dbReference type="Pfam" id="PF21088"/>
    </source>
</evidence>
<keyword evidence="7" id="KW-0997">Cell inner membrane</keyword>
<dbReference type="Gene3D" id="2.30.30.60">
    <property type="match status" value="1"/>
</dbReference>
<dbReference type="AlphaFoldDB" id="A0A6N6RQ05"/>
<dbReference type="Pfam" id="PF00924">
    <property type="entry name" value="MS_channel_2nd"/>
    <property type="match status" value="1"/>
</dbReference>
<gene>
    <name evidence="13" type="ORF">F8B77_14565</name>
</gene>
<evidence type="ECO:0000259" key="11">
    <source>
        <dbReference type="Pfam" id="PF21082"/>
    </source>
</evidence>
<dbReference type="InterPro" id="IPR023408">
    <property type="entry name" value="MscS_beta-dom_sf"/>
</dbReference>
<dbReference type="InterPro" id="IPR011066">
    <property type="entry name" value="MscS_channel_C_sf"/>
</dbReference>
<dbReference type="InterPro" id="IPR006685">
    <property type="entry name" value="MscS_channel_2nd"/>
</dbReference>
<accession>A0A6N6RQ05</accession>
<proteinExistence type="inferred from homology"/>
<dbReference type="Pfam" id="PF21088">
    <property type="entry name" value="MS_channel_1st"/>
    <property type="match status" value="1"/>
</dbReference>
<dbReference type="InterPro" id="IPR011014">
    <property type="entry name" value="MscS_channel_TM-2"/>
</dbReference>
<dbReference type="GO" id="GO:0008381">
    <property type="term" value="F:mechanosensitive monoatomic ion channel activity"/>
    <property type="evidence" value="ECO:0007669"/>
    <property type="project" value="InterPro"/>
</dbReference>
<keyword evidence="9" id="KW-0732">Signal</keyword>
<dbReference type="Gene3D" id="1.10.287.1260">
    <property type="match status" value="1"/>
</dbReference>
<comment type="caution">
    <text evidence="13">The sequence shown here is derived from an EMBL/GenBank/DDBJ whole genome shotgun (WGS) entry which is preliminary data.</text>
</comment>
<feature type="transmembrane region" description="Helical" evidence="7">
    <location>
        <begin position="347"/>
        <end position="365"/>
    </location>
</feature>
<dbReference type="RefSeq" id="WP_151656114.1">
    <property type="nucleotide sequence ID" value="NZ_WBVP01000019.1"/>
</dbReference>
<dbReference type="InterPro" id="IPR010920">
    <property type="entry name" value="LSM_dom_sf"/>
</dbReference>
<evidence type="ECO:0000313" key="14">
    <source>
        <dbReference type="Proteomes" id="UP000434870"/>
    </source>
</evidence>
<comment type="subunit">
    <text evidence="7">Homoheptamer.</text>
</comment>
<dbReference type="PANTHER" id="PTHR30221">
    <property type="entry name" value="SMALL-CONDUCTANCE MECHANOSENSITIVE CHANNEL"/>
    <property type="match status" value="1"/>
</dbReference>
<dbReference type="Proteomes" id="UP000434870">
    <property type="component" value="Unassembled WGS sequence"/>
</dbReference>
<evidence type="ECO:0000256" key="1">
    <source>
        <dbReference type="ARBA" id="ARBA00004651"/>
    </source>
</evidence>
<sequence length="562" mass="63756">MRYLIGLIFLFCTSSTFADEAQDLADLNKINTEVARLKQEAASFTGNDLTVIRVQQLDKNNQLRAVLADLINRHDNETTPLLVTEVKNQITYANRTIAYLDKNIKEKQADLDDAKIEQKLTLQNTIKEFQDYYYLSLNDQLTNYQWLEKLGSPESSNLVKFTLFIDQKIKFLSASLSFDNSREQLLSSQLQHSSDSEKSSLTLEHLFFERKVSNSTYALGKLITIADQLNINTIDYKRQMFSTTGNFTEDILNPTVIAAILSNWLSSGSDWLFKHAPDQFFKLFIFLLILFTTRILANLIRKAVLKAVVQPHLRMSKLMQDFFVSMSSKLIYFIGILIAFSKIGLDLAPVLTGFGVAGIIIGFALQDTLSNFASGMMLLIYRPFDVGDFVEAGGVSGKVSSMSLVNTTIKTFDNQIIILPNSKIWGDVIKNVTHERLRRVDMVFGIGYDDSIEHAEKILAEIVDAHPATLKKPEPNIRVHTLGASSIDFIVRPWVKTDDYWDVYWDITREVKLRFDKEGISIPFAQQDIHVHFAKKDKKPNEENTIAEEIGSVIDSARSKES</sequence>
<dbReference type="SUPFAM" id="SSF82861">
    <property type="entry name" value="Mechanosensitive channel protein MscS (YggB), transmembrane region"/>
    <property type="match status" value="1"/>
</dbReference>
<keyword evidence="7" id="KW-0813">Transport</keyword>
<feature type="transmembrane region" description="Helical" evidence="7">
    <location>
        <begin position="321"/>
        <end position="341"/>
    </location>
</feature>
<evidence type="ECO:0000256" key="8">
    <source>
        <dbReference type="SAM" id="MobiDB-lite"/>
    </source>
</evidence>
<comment type="caution">
    <text evidence="7">Lacks conserved residue(s) required for the propagation of feature annotation.</text>
</comment>
<evidence type="ECO:0000256" key="9">
    <source>
        <dbReference type="SAM" id="SignalP"/>
    </source>
</evidence>
<keyword evidence="6 7" id="KW-0472">Membrane</keyword>
<dbReference type="SUPFAM" id="SSF50182">
    <property type="entry name" value="Sm-like ribonucleoproteins"/>
    <property type="match status" value="1"/>
</dbReference>
<evidence type="ECO:0000259" key="10">
    <source>
        <dbReference type="Pfam" id="PF00924"/>
    </source>
</evidence>
<evidence type="ECO:0000256" key="6">
    <source>
        <dbReference type="ARBA" id="ARBA00023136"/>
    </source>
</evidence>
<reference evidence="13 14" key="1">
    <citation type="submission" date="2019-09" db="EMBL/GenBank/DDBJ databases">
        <title>Genome of Aliivibrio finisterrensis LMG 23869 (type strain).</title>
        <authorList>
            <person name="Bowman J.P."/>
        </authorList>
    </citation>
    <scope>NUCLEOTIDE SEQUENCE [LARGE SCALE GENOMIC DNA]</scope>
    <source>
        <strain evidence="13 14">LMG 23869</strain>
    </source>
</reference>
<feature type="transmembrane region" description="Helical" evidence="7">
    <location>
        <begin position="280"/>
        <end position="300"/>
    </location>
</feature>
<feature type="domain" description="Mechanosensitive ion channel transmembrane helices 2/3" evidence="12">
    <location>
        <begin position="330"/>
        <end position="366"/>
    </location>
</feature>
<name>A0A6N6RQ05_9GAMM</name>
<feature type="signal peptide" evidence="9">
    <location>
        <begin position="1"/>
        <end position="18"/>
    </location>
</feature>
<dbReference type="SUPFAM" id="SSF82689">
    <property type="entry name" value="Mechanosensitive channel protein MscS (YggB), C-terminal domain"/>
    <property type="match status" value="1"/>
</dbReference>
<feature type="domain" description="Mechanosensitive ion channel MscS C-terminal" evidence="11">
    <location>
        <begin position="440"/>
        <end position="522"/>
    </location>
</feature>
<keyword evidence="5 7" id="KW-1133">Transmembrane helix</keyword>
<keyword evidence="7" id="KW-0406">Ion transport</keyword>
<evidence type="ECO:0000256" key="4">
    <source>
        <dbReference type="ARBA" id="ARBA00022692"/>
    </source>
</evidence>
<evidence type="ECO:0000256" key="3">
    <source>
        <dbReference type="ARBA" id="ARBA00022475"/>
    </source>
</evidence>
<dbReference type="InterPro" id="IPR049142">
    <property type="entry name" value="MS_channel_1st"/>
</dbReference>
<comment type="subcellular location">
    <subcellularLocation>
        <location evidence="7">Cell inner membrane</location>
        <topology evidence="7">Multi-pass membrane protein</topology>
    </subcellularLocation>
    <subcellularLocation>
        <location evidence="1">Cell membrane</location>
        <topology evidence="1">Multi-pass membrane protein</topology>
    </subcellularLocation>
</comment>
<comment type="similarity">
    <text evidence="2 7">Belongs to the MscS (TC 1.A.23) family.</text>
</comment>
<dbReference type="PANTHER" id="PTHR30221:SF1">
    <property type="entry name" value="SMALL-CONDUCTANCE MECHANOSENSITIVE CHANNEL"/>
    <property type="match status" value="1"/>
</dbReference>
<dbReference type="InterPro" id="IPR045275">
    <property type="entry name" value="MscS_archaea/bacteria_type"/>
</dbReference>
<dbReference type="Pfam" id="PF21082">
    <property type="entry name" value="MS_channel_3rd"/>
    <property type="match status" value="1"/>
</dbReference>
<keyword evidence="7" id="KW-0407">Ion channel</keyword>
<protein>
    <recommendedName>
        <fullName evidence="7">Small-conductance mechanosensitive channel</fullName>
    </recommendedName>
</protein>
<evidence type="ECO:0000256" key="2">
    <source>
        <dbReference type="ARBA" id="ARBA00008017"/>
    </source>
</evidence>
<keyword evidence="3" id="KW-1003">Cell membrane</keyword>
<comment type="function">
    <text evidence="7">Mechanosensitive channel that participates in the regulation of osmotic pressure changes within the cell, opening in response to stretch forces in the membrane lipid bilayer, without the need for other proteins. Contributes to normal resistance to hypoosmotic shock. Forms an ion channel of 1.0 nanosiemens conductance with a slight preference for anions.</text>
</comment>
<dbReference type="GO" id="GO:0005886">
    <property type="term" value="C:plasma membrane"/>
    <property type="evidence" value="ECO:0007669"/>
    <property type="project" value="UniProtKB-SubCell"/>
</dbReference>
<dbReference type="EMBL" id="WBVP01000019">
    <property type="protein sequence ID" value="KAB2823620.1"/>
    <property type="molecule type" value="Genomic_DNA"/>
</dbReference>
<feature type="chain" id="PRO_5026990020" description="Small-conductance mechanosensitive channel" evidence="9">
    <location>
        <begin position="19"/>
        <end position="562"/>
    </location>
</feature>
<keyword evidence="4 7" id="KW-0812">Transmembrane</keyword>
<dbReference type="Gene3D" id="3.30.70.100">
    <property type="match status" value="1"/>
</dbReference>